<keyword evidence="3 10" id="KW-0255">Endonuclease</keyword>
<keyword evidence="5 10" id="KW-0460">Magnesium</keyword>
<evidence type="ECO:0000256" key="1">
    <source>
        <dbReference type="ARBA" id="ARBA00022722"/>
    </source>
</evidence>
<feature type="binding site" evidence="10">
    <location>
        <position position="249"/>
    </location>
    <ligand>
        <name>Mn(2+)</name>
        <dbReference type="ChEBI" id="CHEBI:29035"/>
    </ligand>
</feature>
<sequence>MRQVLNTLFVMTQGSYLHLERETLKLEIDKQTKLRVPMHHIGGIVLFGNVMVSPFALHRCAEDGRSVVMLSEQGRFRARLEGPQSGNVLLRRAQHQLLDDEKRSVELMRIVVAGKLQNSRAVLLRGAREASSPEYAARLRLAADNLAGSIRALPQAIDADVLRGIEGQAAREYFDSFNALLRHNQDAFAMKGRNRRPPRDRINALLSFLYALLANECVSAVESVGLDPQVGYLHTLRPGRPGLALDLMEEFRPLLADRLALTLINRQQIKPDDFEVRPGGSVQMSEDARRTLLTAWQQRKQDEVKHEQLGQSVPIALMPMVQARLLARFIRGESAEYTPYMPR</sequence>
<comment type="subunit">
    <text evidence="9 10">Homodimer, forms a heterotetramer with a Cas2 homodimer.</text>
</comment>
<dbReference type="InterPro" id="IPR042211">
    <property type="entry name" value="CRISPR-assoc_Cas1_N"/>
</dbReference>
<keyword evidence="4 10" id="KW-0378">Hydrolase</keyword>
<evidence type="ECO:0000313" key="12">
    <source>
        <dbReference type="Proteomes" id="UP000306585"/>
    </source>
</evidence>
<evidence type="ECO:0000256" key="9">
    <source>
        <dbReference type="ARBA" id="ARBA00038592"/>
    </source>
</evidence>
<evidence type="ECO:0000256" key="4">
    <source>
        <dbReference type="ARBA" id="ARBA00022801"/>
    </source>
</evidence>
<reference evidence="11 12" key="1">
    <citation type="journal article" date="2019" name="Appl. Environ. Microbiol.">
        <title>Environmental Evidence and Genomic Insight of Iron-oxidizing Bacteria Preference Towards More Corrosion Resistant Stainless Steel at Higher Salinities.</title>
        <authorList>
            <person name="Garrison C.E."/>
            <person name="Price K.A."/>
            <person name="Field E.K."/>
        </authorList>
    </citation>
    <scope>NUCLEOTIDE SEQUENCE [LARGE SCALE GENOMIC DNA]</scope>
    <source>
        <strain evidence="11 12">P3</strain>
    </source>
</reference>
<dbReference type="InterPro" id="IPR002729">
    <property type="entry name" value="CRISPR-assoc_Cas1"/>
</dbReference>
<evidence type="ECO:0000256" key="10">
    <source>
        <dbReference type="HAMAP-Rule" id="MF_01470"/>
    </source>
</evidence>
<name>A0A5R9GRU8_9PROT</name>
<keyword evidence="2 10" id="KW-0479">Metal-binding</keyword>
<organism evidence="11 12">
    <name type="scientific">Mariprofundus erugo</name>
    <dbReference type="NCBI Taxonomy" id="2528639"/>
    <lineage>
        <taxon>Bacteria</taxon>
        <taxon>Pseudomonadati</taxon>
        <taxon>Pseudomonadota</taxon>
        <taxon>Candidatius Mariprofundia</taxon>
        <taxon>Mariprofundales</taxon>
        <taxon>Mariprofundaceae</taxon>
        <taxon>Mariprofundus</taxon>
    </lineage>
</organism>
<dbReference type="InterPro" id="IPR050646">
    <property type="entry name" value="Cas1"/>
</dbReference>
<dbReference type="GO" id="GO:0043571">
    <property type="term" value="P:maintenance of CRISPR repeat elements"/>
    <property type="evidence" value="ECO:0007669"/>
    <property type="project" value="UniProtKB-UniRule"/>
</dbReference>
<gene>
    <name evidence="11" type="primary">cas1c</name>
    <name evidence="10" type="synonym">cas1</name>
    <name evidence="11" type="ORF">FEF65_06870</name>
</gene>
<dbReference type="Gene3D" id="3.100.10.20">
    <property type="entry name" value="CRISPR-associated endonuclease Cas1, N-terminal domain"/>
    <property type="match status" value="1"/>
</dbReference>
<evidence type="ECO:0000256" key="2">
    <source>
        <dbReference type="ARBA" id="ARBA00022723"/>
    </source>
</evidence>
<dbReference type="PANTHER" id="PTHR34353:SF2">
    <property type="entry name" value="CRISPR-ASSOCIATED ENDONUCLEASE CAS1 1"/>
    <property type="match status" value="1"/>
</dbReference>
<comment type="function">
    <text evidence="10">CRISPR (clustered regularly interspaced short palindromic repeat), is an adaptive immune system that provides protection against mobile genetic elements (viruses, transposable elements and conjugative plasmids). CRISPR clusters contain spacers, sequences complementary to antecedent mobile elements, and target invading nucleic acids. CRISPR clusters are transcribed and processed into CRISPR RNA (crRNA). Acts as a dsDNA endonuclease. Involved in the integration of spacer DNA into the CRISPR cassette.</text>
</comment>
<feature type="binding site" evidence="10">
    <location>
        <position position="234"/>
    </location>
    <ligand>
        <name>Mn(2+)</name>
        <dbReference type="ChEBI" id="CHEBI:29035"/>
    </ligand>
</feature>
<evidence type="ECO:0000256" key="3">
    <source>
        <dbReference type="ARBA" id="ARBA00022759"/>
    </source>
</evidence>
<comment type="cofactor">
    <cofactor evidence="10">
        <name>Mg(2+)</name>
        <dbReference type="ChEBI" id="CHEBI:18420"/>
    </cofactor>
    <cofactor evidence="10">
        <name>Mn(2+)</name>
        <dbReference type="ChEBI" id="CHEBI:29035"/>
    </cofactor>
</comment>
<feature type="binding site" evidence="10">
    <location>
        <position position="166"/>
    </location>
    <ligand>
        <name>Mn(2+)</name>
        <dbReference type="ChEBI" id="CHEBI:29035"/>
    </ligand>
</feature>
<dbReference type="CDD" id="cd09721">
    <property type="entry name" value="Cas1_I-C"/>
    <property type="match status" value="1"/>
</dbReference>
<dbReference type="EMBL" id="VBRY01000005">
    <property type="protein sequence ID" value="TLS67629.1"/>
    <property type="molecule type" value="Genomic_DNA"/>
</dbReference>
<evidence type="ECO:0000256" key="6">
    <source>
        <dbReference type="ARBA" id="ARBA00023118"/>
    </source>
</evidence>
<dbReference type="GO" id="GO:0046872">
    <property type="term" value="F:metal ion binding"/>
    <property type="evidence" value="ECO:0007669"/>
    <property type="project" value="UniProtKB-UniRule"/>
</dbReference>
<dbReference type="InterPro" id="IPR019856">
    <property type="entry name" value="CRISPR-assoc_Cas1_DVULG"/>
</dbReference>
<comment type="caution">
    <text evidence="11">The sequence shown here is derived from an EMBL/GenBank/DDBJ whole genome shotgun (WGS) entry which is preliminary data.</text>
</comment>
<dbReference type="AlphaFoldDB" id="A0A5R9GRU8"/>
<keyword evidence="6 10" id="KW-0051">Antiviral defense</keyword>
<protein>
    <recommendedName>
        <fullName evidence="10">CRISPR-associated endonuclease Cas1</fullName>
        <ecNumber evidence="10">3.1.-.-</ecNumber>
    </recommendedName>
</protein>
<dbReference type="GO" id="GO:0003677">
    <property type="term" value="F:DNA binding"/>
    <property type="evidence" value="ECO:0007669"/>
    <property type="project" value="UniProtKB-KW"/>
</dbReference>
<proteinExistence type="inferred from homology"/>
<dbReference type="GO" id="GO:0051607">
    <property type="term" value="P:defense response to virus"/>
    <property type="evidence" value="ECO:0007669"/>
    <property type="project" value="UniProtKB-UniRule"/>
</dbReference>
<comment type="similarity">
    <text evidence="10">Belongs to the CRISPR-associated endonuclease Cas1 family.</text>
</comment>
<keyword evidence="7 10" id="KW-0238">DNA-binding</keyword>
<keyword evidence="8 10" id="KW-0464">Manganese</keyword>
<dbReference type="EC" id="3.1.-.-" evidence="10"/>
<dbReference type="HAMAP" id="MF_01470">
    <property type="entry name" value="Cas1"/>
    <property type="match status" value="1"/>
</dbReference>
<keyword evidence="12" id="KW-1185">Reference proteome</keyword>
<dbReference type="Proteomes" id="UP000306585">
    <property type="component" value="Unassembled WGS sequence"/>
</dbReference>
<dbReference type="GO" id="GO:0004520">
    <property type="term" value="F:DNA endonuclease activity"/>
    <property type="evidence" value="ECO:0007669"/>
    <property type="project" value="InterPro"/>
</dbReference>
<dbReference type="GO" id="GO:0016787">
    <property type="term" value="F:hydrolase activity"/>
    <property type="evidence" value="ECO:0007669"/>
    <property type="project" value="UniProtKB-KW"/>
</dbReference>
<dbReference type="InterPro" id="IPR042206">
    <property type="entry name" value="CRISPR-assoc_Cas1_C"/>
</dbReference>
<dbReference type="PANTHER" id="PTHR34353">
    <property type="entry name" value="CRISPR-ASSOCIATED ENDONUCLEASE CAS1 1"/>
    <property type="match status" value="1"/>
</dbReference>
<evidence type="ECO:0000256" key="5">
    <source>
        <dbReference type="ARBA" id="ARBA00022842"/>
    </source>
</evidence>
<dbReference type="Pfam" id="PF01867">
    <property type="entry name" value="Cas_Cas1"/>
    <property type="match status" value="1"/>
</dbReference>
<dbReference type="NCBIfam" id="TIGR03640">
    <property type="entry name" value="cas1_DVULG"/>
    <property type="match status" value="1"/>
</dbReference>
<dbReference type="NCBIfam" id="TIGR00287">
    <property type="entry name" value="cas1"/>
    <property type="match status" value="1"/>
</dbReference>
<keyword evidence="1 10" id="KW-0540">Nuclease</keyword>
<dbReference type="Gene3D" id="1.20.120.920">
    <property type="entry name" value="CRISPR-associated endonuclease Cas1, C-terminal domain"/>
    <property type="match status" value="1"/>
</dbReference>
<evidence type="ECO:0000256" key="8">
    <source>
        <dbReference type="ARBA" id="ARBA00023211"/>
    </source>
</evidence>
<accession>A0A5R9GRU8</accession>
<evidence type="ECO:0000256" key="7">
    <source>
        <dbReference type="ARBA" id="ARBA00023125"/>
    </source>
</evidence>
<dbReference type="RefSeq" id="WP_138239062.1">
    <property type="nucleotide sequence ID" value="NZ_VBRY01000005.1"/>
</dbReference>
<evidence type="ECO:0000313" key="11">
    <source>
        <dbReference type="EMBL" id="TLS67629.1"/>
    </source>
</evidence>